<dbReference type="AlphaFoldDB" id="A0A8T3VKG6"/>
<keyword evidence="1" id="KW-0812">Transmembrane</keyword>
<evidence type="ECO:0000313" key="3">
    <source>
        <dbReference type="Proteomes" id="UP000732619"/>
    </source>
</evidence>
<dbReference type="Proteomes" id="UP000732619">
    <property type="component" value="Unassembled WGS sequence"/>
</dbReference>
<keyword evidence="1" id="KW-0472">Membrane</keyword>
<feature type="transmembrane region" description="Helical" evidence="1">
    <location>
        <begin position="108"/>
        <end position="128"/>
    </location>
</feature>
<dbReference type="InterPro" id="IPR025098">
    <property type="entry name" value="DUF4013"/>
</dbReference>
<dbReference type="Pfam" id="PF13197">
    <property type="entry name" value="DUF4013"/>
    <property type="match status" value="1"/>
</dbReference>
<evidence type="ECO:0000256" key="1">
    <source>
        <dbReference type="SAM" id="Phobius"/>
    </source>
</evidence>
<gene>
    <name evidence="2" type="ORF">E7Z75_02575</name>
</gene>
<feature type="transmembrane region" description="Helical" evidence="1">
    <location>
        <begin position="20"/>
        <end position="40"/>
    </location>
</feature>
<reference evidence="2" key="1">
    <citation type="submission" date="2019-04" db="EMBL/GenBank/DDBJ databases">
        <title>Evolution of Biomass-Degrading Anaerobic Consortia Revealed by Metagenomics.</title>
        <authorList>
            <person name="Peng X."/>
        </authorList>
    </citation>
    <scope>NUCLEOTIDE SEQUENCE</scope>
    <source>
        <strain evidence="2">SIG14</strain>
    </source>
</reference>
<comment type="caution">
    <text evidence="2">The sequence shown here is derived from an EMBL/GenBank/DDBJ whole genome shotgun (WGS) entry which is preliminary data.</text>
</comment>
<accession>A0A8T3VKG6</accession>
<feature type="transmembrane region" description="Helical" evidence="1">
    <location>
        <begin position="202"/>
        <end position="225"/>
    </location>
</feature>
<organism evidence="2 3">
    <name type="scientific">Methanobrevibacter olleyae</name>
    <dbReference type="NCBI Taxonomy" id="294671"/>
    <lineage>
        <taxon>Archaea</taxon>
        <taxon>Methanobacteriati</taxon>
        <taxon>Methanobacteriota</taxon>
        <taxon>Methanomada group</taxon>
        <taxon>Methanobacteria</taxon>
        <taxon>Methanobacteriales</taxon>
        <taxon>Methanobacteriaceae</taxon>
        <taxon>Methanobrevibacter</taxon>
    </lineage>
</organism>
<protein>
    <submittedName>
        <fullName evidence="2">DUF4013 domain-containing protein</fullName>
    </submittedName>
</protein>
<name>A0A8T3VKG6_METOL</name>
<feature type="transmembrane region" description="Helical" evidence="1">
    <location>
        <begin position="78"/>
        <end position="102"/>
    </location>
</feature>
<feature type="transmembrane region" description="Helical" evidence="1">
    <location>
        <begin position="165"/>
        <end position="196"/>
    </location>
</feature>
<sequence>MILDIYKDSLEYSAKDLKTLLILGVTYFLSFLLLPIFLIYGYSYRVTKISVEGMINGNDPLPEFDNIIDMFVDGIKVVLVYLIYALVPFIIFFLFALVSSSIGGYGESILMAIGSVITVVLILFAYLMSMFGIAHMANNGDSLSKAFAYNEIIEIIKSVGLTRSLGTYIGLIIICSAIYAVVFLLILFVFGFFGIFTGTLGFSMAAGGIFAAGFFIANLVMLFIVGPYTMIMQSRVSGLLYNLH</sequence>
<dbReference type="EMBL" id="SUTG01000006">
    <property type="protein sequence ID" value="MBE6512024.1"/>
    <property type="molecule type" value="Genomic_DNA"/>
</dbReference>
<evidence type="ECO:0000313" key="2">
    <source>
        <dbReference type="EMBL" id="MBE6512024.1"/>
    </source>
</evidence>
<proteinExistence type="predicted"/>
<keyword evidence="1" id="KW-1133">Transmembrane helix</keyword>